<sequence>MTAPDPAEVSSERATEIDAVIRRVTRWAAEREDITGLLLVGSCARDDQRPGSDVDLVLLAEDTS</sequence>
<dbReference type="RefSeq" id="WP_377858455.1">
    <property type="nucleotide sequence ID" value="NZ_JBHLZU010000023.1"/>
</dbReference>
<name>A0ABV6A3L2_9PSEU</name>
<gene>
    <name evidence="2" type="ORF">ACFFQA_27755</name>
</gene>
<evidence type="ECO:0000313" key="2">
    <source>
        <dbReference type="EMBL" id="MFB9907748.1"/>
    </source>
</evidence>
<evidence type="ECO:0000259" key="1">
    <source>
        <dbReference type="Pfam" id="PF01909"/>
    </source>
</evidence>
<dbReference type="Gene3D" id="3.30.460.10">
    <property type="entry name" value="Beta Polymerase, domain 2"/>
    <property type="match status" value="1"/>
</dbReference>
<proteinExistence type="predicted"/>
<organism evidence="2 3">
    <name type="scientific">Allokutzneria oryzae</name>
    <dbReference type="NCBI Taxonomy" id="1378989"/>
    <lineage>
        <taxon>Bacteria</taxon>
        <taxon>Bacillati</taxon>
        <taxon>Actinomycetota</taxon>
        <taxon>Actinomycetes</taxon>
        <taxon>Pseudonocardiales</taxon>
        <taxon>Pseudonocardiaceae</taxon>
        <taxon>Allokutzneria</taxon>
    </lineage>
</organism>
<dbReference type="InterPro" id="IPR043519">
    <property type="entry name" value="NT_sf"/>
</dbReference>
<evidence type="ECO:0000313" key="3">
    <source>
        <dbReference type="Proteomes" id="UP001589693"/>
    </source>
</evidence>
<keyword evidence="3" id="KW-1185">Reference proteome</keyword>
<protein>
    <submittedName>
        <fullName evidence="2">Nucleotidyltransferase domain-containing protein</fullName>
    </submittedName>
</protein>
<accession>A0ABV6A3L2</accession>
<dbReference type="SUPFAM" id="SSF81301">
    <property type="entry name" value="Nucleotidyltransferase"/>
    <property type="match status" value="1"/>
</dbReference>
<dbReference type="Pfam" id="PF01909">
    <property type="entry name" value="NTP_transf_2"/>
    <property type="match status" value="1"/>
</dbReference>
<dbReference type="InterPro" id="IPR002934">
    <property type="entry name" value="Polymerase_NTP_transf_dom"/>
</dbReference>
<feature type="domain" description="Polymerase nucleotidyl transferase" evidence="1">
    <location>
        <begin position="30"/>
        <end position="62"/>
    </location>
</feature>
<reference evidence="2 3" key="1">
    <citation type="submission" date="2024-09" db="EMBL/GenBank/DDBJ databases">
        <authorList>
            <person name="Sun Q."/>
            <person name="Mori K."/>
        </authorList>
    </citation>
    <scope>NUCLEOTIDE SEQUENCE [LARGE SCALE GENOMIC DNA]</scope>
    <source>
        <strain evidence="2 3">TBRC 7907</strain>
    </source>
</reference>
<dbReference type="Proteomes" id="UP001589693">
    <property type="component" value="Unassembled WGS sequence"/>
</dbReference>
<comment type="caution">
    <text evidence="2">The sequence shown here is derived from an EMBL/GenBank/DDBJ whole genome shotgun (WGS) entry which is preliminary data.</text>
</comment>
<dbReference type="EMBL" id="JBHLZU010000023">
    <property type="protein sequence ID" value="MFB9907748.1"/>
    <property type="molecule type" value="Genomic_DNA"/>
</dbReference>